<dbReference type="SUPFAM" id="SSF52540">
    <property type="entry name" value="P-loop containing nucleoside triphosphate hydrolases"/>
    <property type="match status" value="1"/>
</dbReference>
<dbReference type="CDD" id="cd00878">
    <property type="entry name" value="Arf_Arl"/>
    <property type="match status" value="1"/>
</dbReference>
<dbReference type="PANTHER" id="PTHR11711">
    <property type="entry name" value="ADP RIBOSYLATION FACTOR-RELATED"/>
    <property type="match status" value="1"/>
</dbReference>
<dbReference type="InterPro" id="IPR006689">
    <property type="entry name" value="Small_GTPase_ARF/SAR"/>
</dbReference>
<dbReference type="PRINTS" id="PR00328">
    <property type="entry name" value="SAR1GTPBP"/>
</dbReference>
<evidence type="ECO:0000256" key="3">
    <source>
        <dbReference type="RuleBase" id="RU003925"/>
    </source>
</evidence>
<keyword evidence="1 3" id="KW-0547">Nucleotide-binding</keyword>
<dbReference type="EMBL" id="CAWYQH010000098">
    <property type="protein sequence ID" value="CAK8684922.1"/>
    <property type="molecule type" value="Genomic_DNA"/>
</dbReference>
<evidence type="ECO:0000256" key="1">
    <source>
        <dbReference type="ARBA" id="ARBA00022741"/>
    </source>
</evidence>
<dbReference type="SMART" id="SM00178">
    <property type="entry name" value="SAR"/>
    <property type="match status" value="1"/>
</dbReference>
<name>A0ABP0FZA3_CLALP</name>
<evidence type="ECO:0008006" key="6">
    <source>
        <dbReference type="Google" id="ProtNLM"/>
    </source>
</evidence>
<keyword evidence="2 3" id="KW-0342">GTP-binding</keyword>
<evidence type="ECO:0000313" key="5">
    <source>
        <dbReference type="Proteomes" id="UP001642483"/>
    </source>
</evidence>
<dbReference type="Pfam" id="PF00025">
    <property type="entry name" value="Arf"/>
    <property type="match status" value="1"/>
</dbReference>
<dbReference type="NCBIfam" id="TIGR00231">
    <property type="entry name" value="small_GTP"/>
    <property type="match status" value="1"/>
</dbReference>
<reference evidence="4 5" key="1">
    <citation type="submission" date="2024-02" db="EMBL/GenBank/DDBJ databases">
        <authorList>
            <person name="Daric V."/>
            <person name="Darras S."/>
        </authorList>
    </citation>
    <scope>NUCLEOTIDE SEQUENCE [LARGE SCALE GENOMIC DNA]</scope>
</reference>
<dbReference type="Gene3D" id="3.40.50.300">
    <property type="entry name" value="P-loop containing nucleotide triphosphate hydrolases"/>
    <property type="match status" value="1"/>
</dbReference>
<dbReference type="InterPro" id="IPR024156">
    <property type="entry name" value="Small_GTPase_ARF"/>
</dbReference>
<dbReference type="InterPro" id="IPR027417">
    <property type="entry name" value="P-loop_NTPase"/>
</dbReference>
<comment type="caution">
    <text evidence="4">The sequence shown here is derived from an EMBL/GenBank/DDBJ whole genome shotgun (WGS) entry which is preliminary data.</text>
</comment>
<evidence type="ECO:0000256" key="2">
    <source>
        <dbReference type="ARBA" id="ARBA00023134"/>
    </source>
</evidence>
<proteinExistence type="inferred from homology"/>
<dbReference type="SMART" id="SM00175">
    <property type="entry name" value="RAB"/>
    <property type="match status" value="1"/>
</dbReference>
<organism evidence="4 5">
    <name type="scientific">Clavelina lepadiformis</name>
    <name type="common">Light-bulb sea squirt</name>
    <name type="synonym">Ascidia lepadiformis</name>
    <dbReference type="NCBI Taxonomy" id="159417"/>
    <lineage>
        <taxon>Eukaryota</taxon>
        <taxon>Metazoa</taxon>
        <taxon>Chordata</taxon>
        <taxon>Tunicata</taxon>
        <taxon>Ascidiacea</taxon>
        <taxon>Aplousobranchia</taxon>
        <taxon>Clavelinidae</taxon>
        <taxon>Clavelina</taxon>
    </lineage>
</organism>
<keyword evidence="5" id="KW-1185">Reference proteome</keyword>
<accession>A0ABP0FZA3</accession>
<dbReference type="SMART" id="SM00177">
    <property type="entry name" value="ARF"/>
    <property type="match status" value="1"/>
</dbReference>
<gene>
    <name evidence="4" type="ORF">CVLEPA_LOCUS16092</name>
</gene>
<evidence type="ECO:0000313" key="4">
    <source>
        <dbReference type="EMBL" id="CAK8684922.1"/>
    </source>
</evidence>
<dbReference type="PROSITE" id="PS51417">
    <property type="entry name" value="ARF"/>
    <property type="match status" value="1"/>
</dbReference>
<dbReference type="Proteomes" id="UP001642483">
    <property type="component" value="Unassembled WGS sequence"/>
</dbReference>
<comment type="similarity">
    <text evidence="3">Belongs to the small GTPase superfamily. Arf family.</text>
</comment>
<sequence length="189" mass="20899">MGHVLSKVSNLWHGFIDNPVQVCMLGLDSAGKTTVLYRLKLKESVSTIPTVGFNVETIEPCDGLTLTVWDVGGQGNLRSLWKPYYQSCDGLVYVVDSADKARFKEAKEVLFRILGSSDMTRVPVLVFANKQDLPGSVAAVKLAEELELTASLTNPWYIQSCCALTADGLAEGFTMFSDMLKHYRKQRKS</sequence>
<dbReference type="InterPro" id="IPR005225">
    <property type="entry name" value="Small_GTP-bd"/>
</dbReference>
<protein>
    <recommendedName>
        <fullName evidence="6">ADP-ribosylation factor</fullName>
    </recommendedName>
</protein>